<comment type="caution">
    <text evidence="1">The sequence shown here is derived from an EMBL/GenBank/DDBJ whole genome shotgun (WGS) entry which is preliminary data.</text>
</comment>
<protein>
    <submittedName>
        <fullName evidence="1">Uncharacterized protein</fullName>
    </submittedName>
</protein>
<gene>
    <name evidence="1" type="ORF">RC083_02655</name>
</gene>
<sequence>MNNSLQEKVLKTIENSEFVKHAFPMMSDWGIKDDDTLIHSLGCSYWMELGHHLGFSGVVEVPAPLTYAITSNHDVRSDAVWFDKQTQKPNLVVEFERYSGTNSDQKKLINKVKNLLLAHRRWQLQPKFVVLAYWTNGLKTLPDNKNLKTIFEQGFKLSNGEFVEGCDTRQLLVLNFVFQSDKQGTHRLVDVIKRG</sequence>
<name>A0ABU1B983_PSEHA</name>
<keyword evidence="2" id="KW-1185">Reference proteome</keyword>
<organism evidence="1 2">
    <name type="scientific">Pseudoalteromonas haloplanktis</name>
    <name type="common">Alteromonas haloplanktis</name>
    <dbReference type="NCBI Taxonomy" id="228"/>
    <lineage>
        <taxon>Bacteria</taxon>
        <taxon>Pseudomonadati</taxon>
        <taxon>Pseudomonadota</taxon>
        <taxon>Gammaproteobacteria</taxon>
        <taxon>Alteromonadales</taxon>
        <taxon>Pseudoalteromonadaceae</taxon>
        <taxon>Pseudoalteromonas</taxon>
    </lineage>
</organism>
<reference evidence="1 2" key="1">
    <citation type="submission" date="2023-08" db="EMBL/GenBank/DDBJ databases">
        <title>Pseudoalteromonas haloplanktis LL1 genome.</title>
        <authorList>
            <person name="Wu S."/>
        </authorList>
    </citation>
    <scope>NUCLEOTIDE SEQUENCE [LARGE SCALE GENOMIC DNA]</scope>
    <source>
        <strain evidence="1 2">LL1</strain>
    </source>
</reference>
<proteinExistence type="predicted"/>
<evidence type="ECO:0000313" key="2">
    <source>
        <dbReference type="Proteomes" id="UP001226574"/>
    </source>
</evidence>
<dbReference type="Proteomes" id="UP001226574">
    <property type="component" value="Unassembled WGS sequence"/>
</dbReference>
<dbReference type="RefSeq" id="WP_309038353.1">
    <property type="nucleotide sequence ID" value="NZ_JAVIFY010000002.1"/>
</dbReference>
<evidence type="ECO:0000313" key="1">
    <source>
        <dbReference type="EMBL" id="MDQ9090489.1"/>
    </source>
</evidence>
<dbReference type="EMBL" id="JAVIFY010000002">
    <property type="protein sequence ID" value="MDQ9090489.1"/>
    <property type="molecule type" value="Genomic_DNA"/>
</dbReference>
<accession>A0ABU1B983</accession>